<sequence length="390" mass="42333">MDLEEDGPPDLVDISGLNKPAPSPITTQMQDLGLSKVPLTIVTGYLGAGKTTLVNYILREQHGKRIAVILNEFGDSADIEKALTVTKDGQETQEWLELGNGCLCCSIKDSSVNAIESLMDRRGSFDYIMLETSGLADPGNLAPLFWVDDGLGSSIYLDGIVTLVDAKNILLSLDEPPVETPEHDNEQPGLHLTTAHLQISHADVIVINKCDSVAADQLSAVESRIRSINGLAKIHKTQYSQVSQLESFLLDLHAYDGIDNLDTASQGHSHLDPTISTLTIPLPTLSPSHLPHLESWLRSLLWDRILPPSPTNQPQTSPAPTTPALDIHRLKGRVLTTEGKQLMIQGVREVFEMVELDGRAEGKGKLVLIGKLGGMDLEILEGSLRGFLEG</sequence>
<dbReference type="Gene3D" id="3.30.1220.10">
    <property type="entry name" value="CobW-like, C-terminal domain"/>
    <property type="match status" value="1"/>
</dbReference>
<dbReference type="InterPro" id="IPR051316">
    <property type="entry name" value="Zinc-reg_GTPase_activator"/>
</dbReference>
<dbReference type="GO" id="GO:0005737">
    <property type="term" value="C:cytoplasm"/>
    <property type="evidence" value="ECO:0007669"/>
    <property type="project" value="TreeGrafter"/>
</dbReference>
<dbReference type="PANTHER" id="PTHR13748">
    <property type="entry name" value="COBW-RELATED"/>
    <property type="match status" value="1"/>
</dbReference>
<dbReference type="Gene3D" id="3.40.50.300">
    <property type="entry name" value="P-loop containing nucleotide triphosphate hydrolases"/>
    <property type="match status" value="1"/>
</dbReference>
<evidence type="ECO:0000313" key="4">
    <source>
        <dbReference type="Proteomes" id="UP001166286"/>
    </source>
</evidence>
<feature type="region of interest" description="Disordered" evidence="1">
    <location>
        <begin position="1"/>
        <end position="20"/>
    </location>
</feature>
<dbReference type="PANTHER" id="PTHR13748:SF31">
    <property type="entry name" value="ZINC-REGULATED GTPASE METALLOPROTEIN ACTIVATOR 1A-RELATED"/>
    <property type="match status" value="1"/>
</dbReference>
<dbReference type="EMBL" id="JAFEKC020000013">
    <property type="protein sequence ID" value="KAK0511719.1"/>
    <property type="molecule type" value="Genomic_DNA"/>
</dbReference>
<protein>
    <recommendedName>
        <fullName evidence="2">CobW/HypB/UreG nucleotide-binding domain-containing protein</fullName>
    </recommendedName>
</protein>
<dbReference type="Pfam" id="PF02492">
    <property type="entry name" value="cobW"/>
    <property type="match status" value="1"/>
</dbReference>
<keyword evidence="4" id="KW-1185">Reference proteome</keyword>
<dbReference type="InterPro" id="IPR003495">
    <property type="entry name" value="CobW/HypB/UreG_nucleotide-bd"/>
</dbReference>
<dbReference type="InterPro" id="IPR027417">
    <property type="entry name" value="P-loop_NTPase"/>
</dbReference>
<dbReference type="InterPro" id="IPR036627">
    <property type="entry name" value="CobW-likC_sf"/>
</dbReference>
<accession>A0AA39R0P9</accession>
<dbReference type="SUPFAM" id="SSF90002">
    <property type="entry name" value="Hypothetical protein YjiA, C-terminal domain"/>
    <property type="match status" value="1"/>
</dbReference>
<proteinExistence type="predicted"/>
<dbReference type="AlphaFoldDB" id="A0AA39R0P9"/>
<evidence type="ECO:0000259" key="2">
    <source>
        <dbReference type="Pfam" id="PF02492"/>
    </source>
</evidence>
<name>A0AA39R0P9_9LECA</name>
<feature type="domain" description="CobW/HypB/UreG nucleotide-binding" evidence="2">
    <location>
        <begin position="38"/>
        <end position="235"/>
    </location>
</feature>
<dbReference type="Proteomes" id="UP001166286">
    <property type="component" value="Unassembled WGS sequence"/>
</dbReference>
<organism evidence="3 4">
    <name type="scientific">Cladonia borealis</name>
    <dbReference type="NCBI Taxonomy" id="184061"/>
    <lineage>
        <taxon>Eukaryota</taxon>
        <taxon>Fungi</taxon>
        <taxon>Dikarya</taxon>
        <taxon>Ascomycota</taxon>
        <taxon>Pezizomycotina</taxon>
        <taxon>Lecanoromycetes</taxon>
        <taxon>OSLEUM clade</taxon>
        <taxon>Lecanoromycetidae</taxon>
        <taxon>Lecanorales</taxon>
        <taxon>Lecanorineae</taxon>
        <taxon>Cladoniaceae</taxon>
        <taxon>Cladonia</taxon>
    </lineage>
</organism>
<evidence type="ECO:0000256" key="1">
    <source>
        <dbReference type="SAM" id="MobiDB-lite"/>
    </source>
</evidence>
<evidence type="ECO:0000313" key="3">
    <source>
        <dbReference type="EMBL" id="KAK0511719.1"/>
    </source>
</evidence>
<gene>
    <name evidence="3" type="ORF">JMJ35_006292</name>
</gene>
<dbReference type="CDD" id="cd03112">
    <property type="entry name" value="CobW-like"/>
    <property type="match status" value="1"/>
</dbReference>
<dbReference type="SUPFAM" id="SSF52540">
    <property type="entry name" value="P-loop containing nucleoside triphosphate hydrolases"/>
    <property type="match status" value="1"/>
</dbReference>
<comment type="caution">
    <text evidence="3">The sequence shown here is derived from an EMBL/GenBank/DDBJ whole genome shotgun (WGS) entry which is preliminary data.</text>
</comment>
<reference evidence="3" key="1">
    <citation type="submission" date="2023-03" db="EMBL/GenBank/DDBJ databases">
        <title>Complete genome of Cladonia borealis.</title>
        <authorList>
            <person name="Park H."/>
        </authorList>
    </citation>
    <scope>NUCLEOTIDE SEQUENCE</scope>
    <source>
        <strain evidence="3">ANT050790</strain>
    </source>
</reference>